<dbReference type="InterPro" id="IPR038765">
    <property type="entry name" value="Papain-like_cys_pep_sf"/>
</dbReference>
<evidence type="ECO:0000313" key="18">
    <source>
        <dbReference type="Ensembl" id="ENSOTSP00005157061.1"/>
    </source>
</evidence>
<evidence type="ECO:0000256" key="5">
    <source>
        <dbReference type="ARBA" id="ARBA00012759"/>
    </source>
</evidence>
<keyword evidence="15" id="KW-0732">Signal</keyword>
<dbReference type="GeneTree" id="ENSGT00940000164912"/>
<dbReference type="Proteomes" id="UP000694402">
    <property type="component" value="Unassembled WGS sequence"/>
</dbReference>
<accession>A0AAZ3SVB2</accession>
<keyword evidence="19" id="KW-1185">Reference proteome</keyword>
<evidence type="ECO:0000256" key="2">
    <source>
        <dbReference type="ARBA" id="ARBA00004300"/>
    </source>
</evidence>
<dbReference type="GO" id="GO:0046872">
    <property type="term" value="F:metal ion binding"/>
    <property type="evidence" value="ECO:0007669"/>
    <property type="project" value="UniProtKB-KW"/>
</dbReference>
<keyword evidence="7" id="KW-0597">Phosphoprotein</keyword>
<organism evidence="18 19">
    <name type="scientific">Oncorhynchus tshawytscha</name>
    <name type="common">Chinook salmon</name>
    <name type="synonym">Salmo tshawytscha</name>
    <dbReference type="NCBI Taxonomy" id="74940"/>
    <lineage>
        <taxon>Eukaryota</taxon>
        <taxon>Metazoa</taxon>
        <taxon>Chordata</taxon>
        <taxon>Craniata</taxon>
        <taxon>Vertebrata</taxon>
        <taxon>Euteleostomi</taxon>
        <taxon>Actinopterygii</taxon>
        <taxon>Neopterygii</taxon>
        <taxon>Teleostei</taxon>
        <taxon>Protacanthopterygii</taxon>
        <taxon>Salmoniformes</taxon>
        <taxon>Salmonidae</taxon>
        <taxon>Salmoninae</taxon>
        <taxon>Oncorhynchus</taxon>
    </lineage>
</organism>
<evidence type="ECO:0000256" key="10">
    <source>
        <dbReference type="ARBA" id="ARBA00022786"/>
    </source>
</evidence>
<name>A0AAZ3SVB2_ONCTS</name>
<keyword evidence="12" id="KW-0788">Thiol protease</keyword>
<reference evidence="18" key="3">
    <citation type="submission" date="2025-09" db="UniProtKB">
        <authorList>
            <consortium name="Ensembl"/>
        </authorList>
    </citation>
    <scope>IDENTIFICATION</scope>
</reference>
<dbReference type="PROSITE" id="PS50245">
    <property type="entry name" value="CAP_GLY_2"/>
    <property type="match status" value="1"/>
</dbReference>
<keyword evidence="10" id="KW-0833">Ubl conjugation pathway</keyword>
<evidence type="ECO:0000256" key="14">
    <source>
        <dbReference type="SAM" id="MobiDB-lite"/>
    </source>
</evidence>
<reference evidence="18" key="2">
    <citation type="submission" date="2025-08" db="UniProtKB">
        <authorList>
            <consortium name="Ensembl"/>
        </authorList>
    </citation>
    <scope>IDENTIFICATION</scope>
</reference>
<keyword evidence="11" id="KW-0378">Hydrolase</keyword>
<keyword evidence="13" id="KW-0862">Zinc</keyword>
<dbReference type="EC" id="3.4.19.12" evidence="5"/>
<dbReference type="InterPro" id="IPR000938">
    <property type="entry name" value="CAP-Gly_domain"/>
</dbReference>
<dbReference type="Gene3D" id="3.90.70.10">
    <property type="entry name" value="Cysteine proteinases"/>
    <property type="match status" value="2"/>
</dbReference>
<dbReference type="Pfam" id="PF01302">
    <property type="entry name" value="CAP_GLY"/>
    <property type="match status" value="1"/>
</dbReference>
<dbReference type="PROSITE" id="PS50235">
    <property type="entry name" value="USP_3"/>
    <property type="match status" value="1"/>
</dbReference>
<feature type="region of interest" description="Disordered" evidence="14">
    <location>
        <begin position="528"/>
        <end position="558"/>
    </location>
</feature>
<gene>
    <name evidence="18" type="primary">cyldl</name>
</gene>
<keyword evidence="9" id="KW-0479">Metal-binding</keyword>
<evidence type="ECO:0000256" key="13">
    <source>
        <dbReference type="ARBA" id="ARBA00022833"/>
    </source>
</evidence>
<reference evidence="19" key="1">
    <citation type="journal article" date="2018" name="PLoS ONE">
        <title>Chinook salmon (Oncorhynchus tshawytscha) genome and transcriptome.</title>
        <authorList>
            <person name="Christensen K.A."/>
            <person name="Leong J.S."/>
            <person name="Sakhrani D."/>
            <person name="Biagi C.A."/>
            <person name="Minkley D.R."/>
            <person name="Withler R.E."/>
            <person name="Rondeau E.B."/>
            <person name="Koop B.F."/>
            <person name="Devlin R.H."/>
        </authorList>
    </citation>
    <scope>NUCLEOTIDE SEQUENCE [LARGE SCALE GENOMIC DNA]</scope>
</reference>
<evidence type="ECO:0000256" key="11">
    <source>
        <dbReference type="ARBA" id="ARBA00022801"/>
    </source>
</evidence>
<dbReference type="SUPFAM" id="SSF74924">
    <property type="entry name" value="Cap-Gly domain"/>
    <property type="match status" value="1"/>
</dbReference>
<feature type="domain" description="USP" evidence="16">
    <location>
        <begin position="312"/>
        <end position="655"/>
    </location>
</feature>
<comment type="catalytic activity">
    <reaction evidence="1">
        <text>Thiol-dependent hydrolysis of ester, thioester, amide, peptide and isopeptide bonds formed by the C-terminal Gly of ubiquitin (a 76-residue protein attached to proteins as an intracellular targeting signal).</text>
        <dbReference type="EC" id="3.4.19.12"/>
    </reaction>
</comment>
<evidence type="ECO:0000256" key="9">
    <source>
        <dbReference type="ARBA" id="ARBA00022723"/>
    </source>
</evidence>
<comment type="subcellular location">
    <subcellularLocation>
        <location evidence="2">Cytoplasm</location>
        <location evidence="2">Cytoskeleton</location>
        <location evidence="2">Microtubule organizing center</location>
        <location evidence="2">Centrosome</location>
    </subcellularLocation>
    <subcellularLocation>
        <location evidence="3">Cytoplasm</location>
        <location evidence="3">Perinuclear region</location>
    </subcellularLocation>
</comment>
<evidence type="ECO:0000256" key="1">
    <source>
        <dbReference type="ARBA" id="ARBA00000707"/>
    </source>
</evidence>
<keyword evidence="8" id="KW-0645">Protease</keyword>
<evidence type="ECO:0000313" key="19">
    <source>
        <dbReference type="Proteomes" id="UP000694402"/>
    </source>
</evidence>
<feature type="chain" id="PRO_5044318586" description="ubiquitinyl hydrolase 1" evidence="15">
    <location>
        <begin position="19"/>
        <end position="661"/>
    </location>
</feature>
<evidence type="ECO:0000256" key="12">
    <source>
        <dbReference type="ARBA" id="ARBA00022807"/>
    </source>
</evidence>
<proteinExistence type="inferred from homology"/>
<dbReference type="PANTHER" id="PTHR11830">
    <property type="entry name" value="40S RIBOSOMAL PROTEIN S3A"/>
    <property type="match status" value="1"/>
</dbReference>
<comment type="similarity">
    <text evidence="4">Belongs to the peptidase C19 family.</text>
</comment>
<evidence type="ECO:0000256" key="15">
    <source>
        <dbReference type="SAM" id="SignalP"/>
    </source>
</evidence>
<evidence type="ECO:0000259" key="16">
    <source>
        <dbReference type="PROSITE" id="PS50235"/>
    </source>
</evidence>
<evidence type="ECO:0000256" key="7">
    <source>
        <dbReference type="ARBA" id="ARBA00022553"/>
    </source>
</evidence>
<dbReference type="AlphaFoldDB" id="A0AAZ3SVB2"/>
<evidence type="ECO:0000256" key="8">
    <source>
        <dbReference type="ARBA" id="ARBA00022670"/>
    </source>
</evidence>
<evidence type="ECO:0000256" key="4">
    <source>
        <dbReference type="ARBA" id="ARBA00009085"/>
    </source>
</evidence>
<dbReference type="Gene3D" id="2.30.30.190">
    <property type="entry name" value="CAP Gly-rich-like domain"/>
    <property type="match status" value="1"/>
</dbReference>
<dbReference type="GO" id="GO:0004843">
    <property type="term" value="F:cysteine-type deubiquitinase activity"/>
    <property type="evidence" value="ECO:0007669"/>
    <property type="project" value="UniProtKB-EC"/>
</dbReference>
<dbReference type="GO" id="GO:0048471">
    <property type="term" value="C:perinuclear region of cytoplasm"/>
    <property type="evidence" value="ECO:0007669"/>
    <property type="project" value="UniProtKB-SubCell"/>
</dbReference>
<protein>
    <recommendedName>
        <fullName evidence="5">ubiquitinyl hydrolase 1</fullName>
        <ecNumber evidence="5">3.4.19.12</ecNumber>
    </recommendedName>
</protein>
<feature type="domain" description="CAP-Gly" evidence="17">
    <location>
        <begin position="150"/>
        <end position="195"/>
    </location>
</feature>
<dbReference type="Ensembl" id="ENSOTST00005118174.1">
    <property type="protein sequence ID" value="ENSOTSP00005157061.1"/>
    <property type="gene ID" value="ENSOTSG00005019379.2"/>
</dbReference>
<evidence type="ECO:0000256" key="6">
    <source>
        <dbReference type="ARBA" id="ARBA00022490"/>
    </source>
</evidence>
<feature type="signal peptide" evidence="15">
    <location>
        <begin position="1"/>
        <end position="18"/>
    </location>
</feature>
<dbReference type="SUPFAM" id="SSF54001">
    <property type="entry name" value="Cysteine proteinases"/>
    <property type="match status" value="1"/>
</dbReference>
<dbReference type="GO" id="GO:0006508">
    <property type="term" value="P:proteolysis"/>
    <property type="evidence" value="ECO:0007669"/>
    <property type="project" value="UniProtKB-KW"/>
</dbReference>
<dbReference type="InterPro" id="IPR036859">
    <property type="entry name" value="CAP-Gly_dom_sf"/>
</dbReference>
<dbReference type="SMART" id="SM01052">
    <property type="entry name" value="CAP_GLY"/>
    <property type="match status" value="1"/>
</dbReference>
<evidence type="ECO:0000259" key="17">
    <source>
        <dbReference type="PROSITE" id="PS50245"/>
    </source>
</evidence>
<keyword evidence="6" id="KW-0963">Cytoplasm</keyword>
<dbReference type="GO" id="GO:0005813">
    <property type="term" value="C:centrosome"/>
    <property type="evidence" value="ECO:0007669"/>
    <property type="project" value="UniProtKB-SubCell"/>
</dbReference>
<sequence>MLWPFLFLFKPYFFPASAMDTCDVKMYFILIEEPGLSTLLINAGHICYIQESRYMSRLSRSESLQELPVICMGSSYDRFLKVNHLKPVTAKEAELLQALGDDSERLKWYLERDALSTALGLTKDTPVTVELDGKWLQGIVRYVGRLTEPKYTDPIVGTFFGIELQGEDKGKGPSDGTYLSKTLFPCKKDCGIFAPFSRVNPMFSKPKLVSKCLTFPAAQLATQPSSQQAHHQPLSTGDRVTFFMDEDILHGMVMDLEEKDGRTLVIISTVSNSLTCVFCTHSERQALRSPGALPSSPIASDQVERMLIGRMKGIQGHINSCYMDSALFSLFSCSSVLDSVLFKSTEPRDAPIQSTLLHDIVNPLRRSASVCVCVCVCVCVRLGGVVIVGLGVLIHVLHVPVVSRSAGGKVQDSYCYQIFLDNNHSLVLPTVQHLLEHSFHSAGLKLAEVPSCLILQMPRFGKKFKMFQKIIPSLELDITDLLSEGSPQQCVLCGQLAFEECVDCFRDPVFSRTGFKVFCRTCSSQVHSHPERLSHSPSPLQLPEGYPTPTTLRPPPPAPPRERLELFAVLCIETSHYVSFIKHGPNSTDWIFFDSMADRHGERDGFNIPQVEACPEVGMYLVMSPAELANQVPRDMKGVAKRLFCDAYMYLYQSTSISLYR</sequence>
<dbReference type="FunFam" id="2.30.30.190:FF:000021">
    <property type="entry name" value="Cylindromatosis (turban tumor syndrome), like"/>
    <property type="match status" value="1"/>
</dbReference>
<evidence type="ECO:0000256" key="3">
    <source>
        <dbReference type="ARBA" id="ARBA00004556"/>
    </source>
</evidence>
<dbReference type="InterPro" id="IPR028889">
    <property type="entry name" value="USP"/>
</dbReference>